<proteinExistence type="predicted"/>
<keyword evidence="8" id="KW-1185">Reference proteome</keyword>
<feature type="domain" description="Heparin-sulfate lyase N-terminal" evidence="6">
    <location>
        <begin position="96"/>
        <end position="333"/>
    </location>
</feature>
<dbReference type="OrthoDB" id="7335480at2"/>
<evidence type="ECO:0000256" key="1">
    <source>
        <dbReference type="ARBA" id="ARBA00004418"/>
    </source>
</evidence>
<dbReference type="Gene3D" id="2.70.98.70">
    <property type="match status" value="1"/>
</dbReference>
<dbReference type="Pfam" id="PF07940">
    <property type="entry name" value="Hepar_II_III_C"/>
    <property type="match status" value="1"/>
</dbReference>
<dbReference type="EMBL" id="SZQL01000011">
    <property type="protein sequence ID" value="TKK67407.1"/>
    <property type="molecule type" value="Genomic_DNA"/>
</dbReference>
<dbReference type="RefSeq" id="WP_137262423.1">
    <property type="nucleotide sequence ID" value="NZ_SZQL01000011.1"/>
</dbReference>
<dbReference type="AlphaFoldDB" id="A0A4U3L1T1"/>
<dbReference type="GO" id="GO:0016829">
    <property type="term" value="F:lyase activity"/>
    <property type="evidence" value="ECO:0007669"/>
    <property type="project" value="UniProtKB-KW"/>
</dbReference>
<dbReference type="InterPro" id="IPR008929">
    <property type="entry name" value="Chondroitin_lyas"/>
</dbReference>
<keyword evidence="3" id="KW-0574">Periplasm</keyword>
<evidence type="ECO:0000256" key="2">
    <source>
        <dbReference type="ARBA" id="ARBA00022729"/>
    </source>
</evidence>
<dbReference type="InterPro" id="IPR031680">
    <property type="entry name" value="Hepar_II_III_N"/>
</dbReference>
<dbReference type="SUPFAM" id="SSF48230">
    <property type="entry name" value="Chondroitin AC/alginate lyase"/>
    <property type="match status" value="1"/>
</dbReference>
<comment type="subcellular location">
    <subcellularLocation>
        <location evidence="1">Periplasm</location>
    </subcellularLocation>
</comment>
<evidence type="ECO:0000259" key="5">
    <source>
        <dbReference type="Pfam" id="PF07940"/>
    </source>
</evidence>
<dbReference type="Proteomes" id="UP000305848">
    <property type="component" value="Unassembled WGS sequence"/>
</dbReference>
<name>A0A4U3L1T1_9BACT</name>
<keyword evidence="4" id="KW-0456">Lyase</keyword>
<dbReference type="Pfam" id="PF16889">
    <property type="entry name" value="Hepar_II_III_N"/>
    <property type="match status" value="1"/>
</dbReference>
<organism evidence="7 8">
    <name type="scientific">Ilyomonas limi</name>
    <dbReference type="NCBI Taxonomy" id="2575867"/>
    <lineage>
        <taxon>Bacteria</taxon>
        <taxon>Pseudomonadati</taxon>
        <taxon>Bacteroidota</taxon>
        <taxon>Chitinophagia</taxon>
        <taxon>Chitinophagales</taxon>
        <taxon>Chitinophagaceae</taxon>
        <taxon>Ilyomonas</taxon>
    </lineage>
</organism>
<gene>
    <name evidence="7" type="ORF">FC093_13990</name>
</gene>
<dbReference type="GO" id="GO:0042597">
    <property type="term" value="C:periplasmic space"/>
    <property type="evidence" value="ECO:0007669"/>
    <property type="project" value="UniProtKB-SubCell"/>
</dbReference>
<feature type="domain" description="Heparinase II/III-like C-terminal" evidence="5">
    <location>
        <begin position="393"/>
        <end position="576"/>
    </location>
</feature>
<evidence type="ECO:0000256" key="4">
    <source>
        <dbReference type="ARBA" id="ARBA00023239"/>
    </source>
</evidence>
<evidence type="ECO:0000313" key="7">
    <source>
        <dbReference type="EMBL" id="TKK67407.1"/>
    </source>
</evidence>
<dbReference type="PANTHER" id="PTHR39210:SF1">
    <property type="entry name" value="HEPARIN-SULFATE LYASE"/>
    <property type="match status" value="1"/>
</dbReference>
<reference evidence="7 8" key="1">
    <citation type="submission" date="2019-05" db="EMBL/GenBank/DDBJ databases">
        <title>Panacibacter sp. strain 17mud1-8 Genome sequencing and assembly.</title>
        <authorList>
            <person name="Chhetri G."/>
        </authorList>
    </citation>
    <scope>NUCLEOTIDE SEQUENCE [LARGE SCALE GENOMIC DNA]</scope>
    <source>
        <strain evidence="7 8">17mud1-8</strain>
    </source>
</reference>
<dbReference type="InterPro" id="IPR012480">
    <property type="entry name" value="Hepar_II_III_C"/>
</dbReference>
<evidence type="ECO:0000256" key="3">
    <source>
        <dbReference type="ARBA" id="ARBA00022764"/>
    </source>
</evidence>
<protein>
    <submittedName>
        <fullName evidence="7">Uncharacterized protein</fullName>
    </submittedName>
</protein>
<evidence type="ECO:0000313" key="8">
    <source>
        <dbReference type="Proteomes" id="UP000305848"/>
    </source>
</evidence>
<keyword evidence="2" id="KW-0732">Signal</keyword>
<sequence>MKTDKIKWFRNRLATMSGPEIIFRLREFLQKKNEKRIYKIPVSELINVNSANLNIDYNSFPDFEYVYHFFTFKIDLSNALDFHLDISTGKHFPKKFAKEINIRSDEFGSAKVVWEINRLEFLLPLVLSYKKTSDKKLIQLFCDIITDWNLQNPYLVGVNWYSNIEVNIRLINWYWCWIILDSDEIWHSDVKYKDFRENIWLPLIYKHCYYSYKNPSRFSSANNHLISEYAGLFIASCLWQFPESAKWRNYAMKGLEKEIQIQHSKNGINKEEAAEYIQFITDFFLIAFVVAEQHHIAFSHSYVAMLQRICDYIYNFLDIKNRFPQYGDEDDGKLLLLHINQHDNNFSSLLNTASILFNNVEWKKTEALDLKSKLLTAHRAKNSLQKAHGTTDTQKSKLYPEEGHFILRKVKDQNEIYIHFDAASLGFLSIAAHGHADALSFILHLNGIPVFIDSGTYTYHTEPEWRKYFMGTLAHNTIRINKQNQATIGGPTMWLQHYKTTVIKSESNEVQDTIIASHNGYKQTGAEHIRSFIFDKINNVITIKDIINIKGTESKLIEQPFHIHPAWIVKKVTDNELDIYSETNSNIKLIIDSKLKPTLINGQTSPEIIGWYSSSFLQKQPCTTVLSSYETTQTIIFETVIKIAQ</sequence>
<evidence type="ECO:0000259" key="6">
    <source>
        <dbReference type="Pfam" id="PF16889"/>
    </source>
</evidence>
<comment type="caution">
    <text evidence="7">The sequence shown here is derived from an EMBL/GenBank/DDBJ whole genome shotgun (WGS) entry which is preliminary data.</text>
</comment>
<dbReference type="Gene3D" id="1.50.10.100">
    <property type="entry name" value="Chondroitin AC/alginate lyase"/>
    <property type="match status" value="1"/>
</dbReference>
<accession>A0A4U3L1T1</accession>
<dbReference type="PANTHER" id="PTHR39210">
    <property type="entry name" value="HEPARIN-SULFATE LYASE"/>
    <property type="match status" value="1"/>
</dbReference>